<evidence type="ECO:0000313" key="2">
    <source>
        <dbReference type="Proteomes" id="UP001056610"/>
    </source>
</evidence>
<accession>A0ABY4QRL5</accession>
<proteinExistence type="predicted"/>
<reference evidence="1" key="1">
    <citation type="submission" date="2022-05" db="EMBL/GenBank/DDBJ databases">
        <title>A methanotrophic Mycobacterium dominates a cave microbial ecosystem.</title>
        <authorList>
            <person name="Van Spanning R.J.M."/>
            <person name="Guan Q."/>
            <person name="Melkonian C."/>
            <person name="Gallant J."/>
            <person name="Polerecky L."/>
            <person name="Flot J.-F."/>
            <person name="Brandt B.W."/>
            <person name="Braster M."/>
            <person name="Iturbe Espinoza P."/>
            <person name="Aerts J."/>
            <person name="Meima-Franke M."/>
            <person name="Piersma S.R."/>
            <person name="Bunduc C."/>
            <person name="Ummels R."/>
            <person name="Pain A."/>
            <person name="Fleming E.J."/>
            <person name="van der Wel N."/>
            <person name="Gherman V.D."/>
            <person name="Sarbu S.M."/>
            <person name="Bodelier P.L.E."/>
            <person name="Bitter W."/>
        </authorList>
    </citation>
    <scope>NUCLEOTIDE SEQUENCE</scope>
    <source>
        <strain evidence="1">Sulfur Cave</strain>
    </source>
</reference>
<sequence>MEIADNARKHGVADEDIEHAVHNAIRVVSGADRDLYIGADRAGRLLEVVVLDDDGQPVAIHAMALRPKFYEHL</sequence>
<evidence type="ECO:0000313" key="1">
    <source>
        <dbReference type="EMBL" id="UQX12531.1"/>
    </source>
</evidence>
<protein>
    <recommendedName>
        <fullName evidence="3">Toxin</fullName>
    </recommendedName>
</protein>
<evidence type="ECO:0008006" key="3">
    <source>
        <dbReference type="Google" id="ProtNLM"/>
    </source>
</evidence>
<dbReference type="RefSeq" id="WP_249763230.1">
    <property type="nucleotide sequence ID" value="NZ_CP097320.1"/>
</dbReference>
<dbReference type="EMBL" id="CP097320">
    <property type="protein sequence ID" value="UQX12531.1"/>
    <property type="molecule type" value="Genomic_DNA"/>
</dbReference>
<keyword evidence="2" id="KW-1185">Reference proteome</keyword>
<name>A0ABY4QRL5_9MYCO</name>
<organism evidence="1 2">
    <name type="scientific">Candidatus Mycobacterium methanotrophicum</name>
    <dbReference type="NCBI Taxonomy" id="2943498"/>
    <lineage>
        <taxon>Bacteria</taxon>
        <taxon>Bacillati</taxon>
        <taxon>Actinomycetota</taxon>
        <taxon>Actinomycetes</taxon>
        <taxon>Mycobacteriales</taxon>
        <taxon>Mycobacteriaceae</taxon>
        <taxon>Mycobacterium</taxon>
    </lineage>
</organism>
<dbReference type="Proteomes" id="UP001056610">
    <property type="component" value="Chromosome"/>
</dbReference>
<gene>
    <name evidence="1" type="ORF">M5I08_10080</name>
</gene>